<dbReference type="InterPro" id="IPR020806">
    <property type="entry name" value="PKS_PP-bd"/>
</dbReference>
<dbReference type="InterPro" id="IPR016039">
    <property type="entry name" value="Thiolase-like"/>
</dbReference>
<name>A0A1Q9D3V0_SYMMI</name>
<dbReference type="InterPro" id="IPR009081">
    <property type="entry name" value="PP-bd_ACP"/>
</dbReference>
<dbReference type="InterPro" id="IPR013149">
    <property type="entry name" value="ADH-like_C"/>
</dbReference>
<dbReference type="OrthoDB" id="329835at2759"/>
<dbReference type="PANTHER" id="PTHR43775:SF37">
    <property type="entry name" value="SI:DKEY-61P9.11"/>
    <property type="match status" value="1"/>
</dbReference>
<dbReference type="Gene3D" id="3.40.47.10">
    <property type="match status" value="1"/>
</dbReference>
<evidence type="ECO:0000256" key="3">
    <source>
        <dbReference type="ARBA" id="ARBA00022679"/>
    </source>
</evidence>
<dbReference type="Gene3D" id="3.90.180.10">
    <property type="entry name" value="Medium-chain alcohol dehydrogenases, catalytic domain"/>
    <property type="match status" value="1"/>
</dbReference>
<feature type="region of interest" description="Disordered" evidence="5">
    <location>
        <begin position="1581"/>
        <end position="1655"/>
    </location>
</feature>
<dbReference type="SUPFAM" id="SSF47336">
    <property type="entry name" value="ACP-like"/>
    <property type="match status" value="1"/>
</dbReference>
<feature type="compositionally biased region" description="Polar residues" evidence="5">
    <location>
        <begin position="1687"/>
        <end position="1702"/>
    </location>
</feature>
<dbReference type="EMBL" id="LSRX01000739">
    <property type="protein sequence ID" value="OLP89862.1"/>
    <property type="molecule type" value="Genomic_DNA"/>
</dbReference>
<dbReference type="GO" id="GO:0031177">
    <property type="term" value="F:phosphopantetheine binding"/>
    <property type="evidence" value="ECO:0007669"/>
    <property type="project" value="InterPro"/>
</dbReference>
<dbReference type="SMART" id="SM00823">
    <property type="entry name" value="PKS_PP"/>
    <property type="match status" value="1"/>
</dbReference>
<evidence type="ECO:0000256" key="4">
    <source>
        <dbReference type="ARBA" id="ARBA00023268"/>
    </source>
</evidence>
<dbReference type="CDD" id="cd05195">
    <property type="entry name" value="enoyl_red"/>
    <property type="match status" value="1"/>
</dbReference>
<dbReference type="Pfam" id="PF00109">
    <property type="entry name" value="ketoacyl-synt"/>
    <property type="match status" value="1"/>
</dbReference>
<proteinExistence type="predicted"/>
<dbReference type="SMART" id="SM00822">
    <property type="entry name" value="PKS_KR"/>
    <property type="match status" value="1"/>
</dbReference>
<dbReference type="InterPro" id="IPR020841">
    <property type="entry name" value="PKS_Beta-ketoAc_synthase_dom"/>
</dbReference>
<evidence type="ECO:0000256" key="2">
    <source>
        <dbReference type="ARBA" id="ARBA00022553"/>
    </source>
</evidence>
<evidence type="ECO:0000256" key="1">
    <source>
        <dbReference type="ARBA" id="ARBA00022450"/>
    </source>
</evidence>
<dbReference type="InterPro" id="IPR013154">
    <property type="entry name" value="ADH-like_N"/>
</dbReference>
<dbReference type="Proteomes" id="UP000186817">
    <property type="component" value="Unassembled WGS sequence"/>
</dbReference>
<feature type="compositionally biased region" description="Low complexity" evidence="5">
    <location>
        <begin position="1541"/>
        <end position="1551"/>
    </location>
</feature>
<dbReference type="InterPro" id="IPR014030">
    <property type="entry name" value="Ketoacyl_synth_N"/>
</dbReference>
<dbReference type="InterPro" id="IPR036291">
    <property type="entry name" value="NAD(P)-bd_dom_sf"/>
</dbReference>
<dbReference type="InterPro" id="IPR020843">
    <property type="entry name" value="ER"/>
</dbReference>
<dbReference type="Pfam" id="PF02801">
    <property type="entry name" value="Ketoacyl-synt_C"/>
    <property type="match status" value="1"/>
</dbReference>
<keyword evidence="4" id="KW-0511">Multifunctional enzyme</keyword>
<keyword evidence="1" id="KW-0596">Phosphopantetheine</keyword>
<dbReference type="InterPro" id="IPR036736">
    <property type="entry name" value="ACP-like_sf"/>
</dbReference>
<dbReference type="Pfam" id="PF00550">
    <property type="entry name" value="PP-binding"/>
    <property type="match status" value="1"/>
</dbReference>
<feature type="domain" description="Ketosynthase family 3 (KS3)" evidence="7">
    <location>
        <begin position="154"/>
        <end position="576"/>
    </location>
</feature>
<dbReference type="Pfam" id="PF00107">
    <property type="entry name" value="ADH_zinc_N"/>
    <property type="match status" value="1"/>
</dbReference>
<dbReference type="InterPro" id="IPR011032">
    <property type="entry name" value="GroES-like_sf"/>
</dbReference>
<dbReference type="SMART" id="SM00829">
    <property type="entry name" value="PKS_ER"/>
    <property type="match status" value="1"/>
</dbReference>
<accession>A0A1Q9D3V0</accession>
<dbReference type="PROSITE" id="PS50075">
    <property type="entry name" value="CARRIER"/>
    <property type="match status" value="1"/>
</dbReference>
<dbReference type="Pfam" id="PF08659">
    <property type="entry name" value="KR"/>
    <property type="match status" value="1"/>
</dbReference>
<dbReference type="Gene3D" id="1.10.1200.10">
    <property type="entry name" value="ACP-like"/>
    <property type="match status" value="1"/>
</dbReference>
<dbReference type="CDD" id="cd00833">
    <property type="entry name" value="PKS"/>
    <property type="match status" value="1"/>
</dbReference>
<feature type="region of interest" description="Disordered" evidence="5">
    <location>
        <begin position="1541"/>
        <end position="1561"/>
    </location>
</feature>
<dbReference type="PROSITE" id="PS52004">
    <property type="entry name" value="KS3_2"/>
    <property type="match status" value="1"/>
</dbReference>
<organism evidence="8 9">
    <name type="scientific">Symbiodinium microadriaticum</name>
    <name type="common">Dinoflagellate</name>
    <name type="synonym">Zooxanthella microadriatica</name>
    <dbReference type="NCBI Taxonomy" id="2951"/>
    <lineage>
        <taxon>Eukaryota</taxon>
        <taxon>Sar</taxon>
        <taxon>Alveolata</taxon>
        <taxon>Dinophyceae</taxon>
        <taxon>Suessiales</taxon>
        <taxon>Symbiodiniaceae</taxon>
        <taxon>Symbiodinium</taxon>
    </lineage>
</organism>
<dbReference type="PANTHER" id="PTHR43775">
    <property type="entry name" value="FATTY ACID SYNTHASE"/>
    <property type="match status" value="1"/>
</dbReference>
<dbReference type="SMART" id="SM00825">
    <property type="entry name" value="PKS_KS"/>
    <property type="match status" value="1"/>
</dbReference>
<dbReference type="InterPro" id="IPR013968">
    <property type="entry name" value="PKS_KR"/>
</dbReference>
<keyword evidence="2" id="KW-0597">Phosphoprotein</keyword>
<dbReference type="GO" id="GO:0006633">
    <property type="term" value="P:fatty acid biosynthetic process"/>
    <property type="evidence" value="ECO:0007669"/>
    <property type="project" value="TreeGrafter"/>
</dbReference>
<dbReference type="SUPFAM" id="SSF50129">
    <property type="entry name" value="GroES-like"/>
    <property type="match status" value="1"/>
</dbReference>
<dbReference type="SUPFAM" id="SSF53901">
    <property type="entry name" value="Thiolase-like"/>
    <property type="match status" value="1"/>
</dbReference>
<keyword evidence="3" id="KW-0808">Transferase</keyword>
<dbReference type="SUPFAM" id="SSF51735">
    <property type="entry name" value="NAD(P)-binding Rossmann-fold domains"/>
    <property type="match status" value="3"/>
</dbReference>
<dbReference type="GO" id="GO:0016491">
    <property type="term" value="F:oxidoreductase activity"/>
    <property type="evidence" value="ECO:0007669"/>
    <property type="project" value="InterPro"/>
</dbReference>
<sequence length="2936" mass="317398">MESILGAKVDRSSVVAVACVKWRSFLSPLPEVPSFLDNFRYAAKDRTNGKLLVKGSAPSRDLVRTGIENVLKEVLGADLDDFSVPLMDMGLDSLAAVEFRNRIQCCFEGVRLSSTVMFDYPTVGDLTDFILSQFAPDDDVANVDVKGRPDTMLREPLALMGMAGRCPGMAAGNDISDFWAFLCSERDPISRIPIERFDVDEFYDEDRSAPGRVYVRQGGFINDVDLFDAAFFGIAKPEARSMDKHHRLQLEIVFESFYNSGFTKESLVNLECGAFIGCCSLAFARVVHSGEVDDIGPFTNIGSSLSGMAGRVSHALALRGPCFTVDTACSSTLVATDCAMQAFHLGRQVLACVAGTNLQLRQGISSWIGFCKMGALSGDGRCKTFDESADGFGRSEGSGSFILSPKSEGTLAHMMGSCVNQDGRSATITAPSGPAQQRALNNSLRDSELTPLQVSLIECHGTGTALGDPIEIGALENVYGRDRLESAQLILAAVKSVTAHPEGAAGIVGLAKLVKMMQHGQVPANLHLHQLNPNIDLSSFECKMPDCLLDWSSAPRLSGISSFAFSGTNCHINMQEASPGEMNTMLSAAEARAPLIWSRSMMSRQDRMRFRQVRPEQTAKMLEQGVEDVEEDILTVEWAVAEGSPGKAIGATGNGVVFVGAAEKLSSSLKNMLPEASFLETAADSTFEGTEVAVLLAASQDADEMQVLFDALLLVQAAMALAAKGHQVPKIAYFTFRTQDAPKRGAGSYLHAGLWGLARTARLEDASLGLYCFDLDVPDPDDADATAQVILEQLGSIGGVETELALSEGPYVPRLCRCQVQPQKPMRLEMKSRGSLSNLREVPLQRTSPDADQVELRVRAVGLNFRDVLNVMDLYPGDPGNPGGDCAGTVCTVGERETRLRPGQDVFGIAPGCLQAFACTEGLLMVPKPKRWSFEQMVAWPVTFATAEEAFVELAPLKLGERVLIHAAAGGVGLVAVQLAQRVGATIFATAGSPEKVQYLRDRGVKYITSSRDVQQFEEDMKTFLQNDGAEDGVDVVLNSLSHEGFIPKSLSFLSKGGRFMEIGKRGVWSHERMHLERPDIQYEKIAMDWVMEYQPERFNLLLARLLGQVEEGLWEEVPLTLYEGLGSGVEALRYMQLAQHIGKVVLTQPSRMGCRADGTYLLSGGLGALGLVTAEMIAEDGAKSMVLLSRRGVVNHASRQAWKRLESFDIEILINACDVAQSGEVEGLVATLKTSVETTHTVRGFIHLAAVLDDATLPNLTLGHLERSYGAKVWGARHLHSCLAQPSVAILDFTVLFSSISALLGSPGQGNYAAANAALDAHARCWKALGEHAVSVQWGPWHEAGMATETGATARLKAKGLGSIGNEVGMAALQACLCAPNSVLAACPFRWQQYLKQFGKAAPPFYSRFSHVATSADSMPQELGVADTDISAAQVESLVLQIASEVTGTLLGVQAMAADDEQSWVEQVQQTEQALIDIISRDGDLVVEALSNIPPDARGRLQTMMILAEEVVVQAAHGYHIVVDTGLGTAGWEPIDEADAPATAAAEAADSQPNPAPVQGQSWADVVDLPVLALQSGATLEPASTPAAEQSAAPAKAPTQVSAALDQGTAATQPATVAPTAQVQPKVTAPPSVQSGPQPVLGPLSKAATRGQQMPQPMVAHITVKAQPKLQPSPQTQQPAPAVKSSPAQTGQAGTQPQVLQPQVPAKQPGQPDAKDCSLQGMTQSETQVSFQTLGPTMQPLRLCASAANLVCLVASVNTDTGGGGSPMGTMSAQTATAAAVVADDTGLGFVDIAVQAGFCPQVMSAVSDSEVTFRAKALQHGVPDESLQAWSRSGIKTYSQLLFRVASAPNNVDPAKLKDLLDGMQPRATDQVASAVHRLLFEAGTFIVAELRSTLEGPTGESSRRLSTQERSSRLQALQAKLGSFRISGQYEPSHQLVDAFSAMLADQSIRHVPLNRCSTREQEVANVKRDEHLLKLENSALRLASKPQPLKVDLSTELRLAQALSRRGLAIEMAGLGTFEVHEAYARSLLEHLHRPPPVKFEAPGIDAVLRADRELWIRVAEEVGSDFAGPGKTAAVDDAIQKWRHSMQVAFFLVPVPKPDKPEKQPPKRTWEQTAPAPWGEKGPKGKHKGKFMSQAWQTGRTGKGKSKTGKDKQQTNVPAALKGLDPNFQGVPQTTSDPSQPQPEQSAVGTSLACTPEQPAEDAPQSSLEPAFQPVDEPPTDKTPAELRRHIFFGTFDSCVYGMLQAQVGPPQKKQPIPPYSADRVKFVPGNRLQDPAFPKGSTTIKVMVEHGAWGALVGQPVSPEVFLQRAVLSHHPQTALPPLPAALDRTVALLAGRKLAELHALRCQRLKTMCDMATEFQAREDSDRANMAPHLRGILQGKRIRLFECLLQGLQYPDKSLPQDMREGFQLTGWLPDTRTRPGKVVPPALHRDEVWSQRHQNNAAIWAQCKSSGDEALDKALWQLTLEECQSGWAVLETGHAQAPTCCTLGRRFAVKQGAKVRPIDDLSVNLVNSTLGVDEKIVVQPASSTISLALHLQTRCLAPSSRPQVAVYNPETGRPAVLALRALPFGATGSVHGFCRCSLALWHIAVSLLMLPLTVFFDDFTAITLEQDCDSLTQSFLLLLKLLGWQAALTGSKAADFAESFVSLGIAYILPRTPDGFVRVRNTDSRKREVATTCLRILQTGTLSPAEALAFAGRLRWLDAQTFGRIGRWAFRVILEHGTKPGRRSQRQLTPVVADAVNWRFKYSRMGPLNKVLADLEESWECPGTFSQATEHEVKDRCFLDSLQDTLLSQPDPVPLPQPVSQPAEAKLQPATLPTPKLRALGQWRPQDSQAERQAALSKWSQLFRAVPHLFRPETVSEVMHECSRIELGNLDLRFAKKSTNTLLNRVSSLQRFAAWLLRSFPHEPLSEALVFLYCQNVTSQVFK</sequence>
<dbReference type="Pfam" id="PF08240">
    <property type="entry name" value="ADH_N"/>
    <property type="match status" value="1"/>
</dbReference>
<keyword evidence="9" id="KW-1185">Reference proteome</keyword>
<dbReference type="InterPro" id="IPR014031">
    <property type="entry name" value="Ketoacyl_synth_C"/>
</dbReference>
<feature type="compositionally biased region" description="Low complexity" evidence="5">
    <location>
        <begin position="1610"/>
        <end position="1626"/>
    </location>
</feature>
<comment type="caution">
    <text evidence="8">The sequence shown here is derived from an EMBL/GenBank/DDBJ whole genome shotgun (WGS) entry which is preliminary data.</text>
</comment>
<protein>
    <submittedName>
        <fullName evidence="8">Erythronolide synthase, modules 3 and 4</fullName>
    </submittedName>
</protein>
<feature type="compositionally biased region" description="Low complexity" evidence="5">
    <location>
        <begin position="2177"/>
        <end position="2191"/>
    </location>
</feature>
<dbReference type="InterPro" id="IPR057326">
    <property type="entry name" value="KR_dom"/>
</dbReference>
<dbReference type="GO" id="GO:0004312">
    <property type="term" value="F:fatty acid synthase activity"/>
    <property type="evidence" value="ECO:0007669"/>
    <property type="project" value="TreeGrafter"/>
</dbReference>
<feature type="compositionally biased region" description="Low complexity" evidence="5">
    <location>
        <begin position="1673"/>
        <end position="1683"/>
    </location>
</feature>
<feature type="domain" description="Carrier" evidence="6">
    <location>
        <begin position="57"/>
        <end position="134"/>
    </location>
</feature>
<evidence type="ECO:0000313" key="8">
    <source>
        <dbReference type="EMBL" id="OLP89862.1"/>
    </source>
</evidence>
<evidence type="ECO:0000313" key="9">
    <source>
        <dbReference type="Proteomes" id="UP000186817"/>
    </source>
</evidence>
<gene>
    <name evidence="8" type="primary">eryA</name>
    <name evidence="8" type="ORF">AK812_SmicGene28640</name>
</gene>
<dbReference type="Gene3D" id="3.40.50.720">
    <property type="entry name" value="NAD(P)-binding Rossmann-like Domain"/>
    <property type="match status" value="3"/>
</dbReference>
<feature type="compositionally biased region" description="Low complexity" evidence="5">
    <location>
        <begin position="1582"/>
        <end position="1600"/>
    </location>
</feature>
<evidence type="ECO:0000259" key="6">
    <source>
        <dbReference type="PROSITE" id="PS50075"/>
    </source>
</evidence>
<feature type="region of interest" description="Disordered" evidence="5">
    <location>
        <begin position="1669"/>
        <end position="1720"/>
    </location>
</feature>
<feature type="compositionally biased region" description="Basic and acidic residues" evidence="5">
    <location>
        <begin position="2102"/>
        <end position="2115"/>
    </location>
</feature>
<dbReference type="InterPro" id="IPR050091">
    <property type="entry name" value="PKS_NRPS_Biosynth_Enz"/>
</dbReference>
<feature type="region of interest" description="Disordered" evidence="5">
    <location>
        <begin position="2100"/>
        <end position="2228"/>
    </location>
</feature>
<reference evidence="8 9" key="1">
    <citation type="submission" date="2016-02" db="EMBL/GenBank/DDBJ databases">
        <title>Genome analysis of coral dinoflagellate symbionts highlights evolutionary adaptations to a symbiotic lifestyle.</title>
        <authorList>
            <person name="Aranda M."/>
            <person name="Li Y."/>
            <person name="Liew Y.J."/>
            <person name="Baumgarten S."/>
            <person name="Simakov O."/>
            <person name="Wilson M."/>
            <person name="Piel J."/>
            <person name="Ashoor H."/>
            <person name="Bougouffa S."/>
            <person name="Bajic V.B."/>
            <person name="Ryu T."/>
            <person name="Ravasi T."/>
            <person name="Bayer T."/>
            <person name="Micklem G."/>
            <person name="Kim H."/>
            <person name="Bhak J."/>
            <person name="Lajeunesse T.C."/>
            <person name="Voolstra C.R."/>
        </authorList>
    </citation>
    <scope>NUCLEOTIDE SEQUENCE [LARGE SCALE GENOMIC DNA]</scope>
    <source>
        <strain evidence="8 9">CCMP2467</strain>
    </source>
</reference>
<evidence type="ECO:0000259" key="7">
    <source>
        <dbReference type="PROSITE" id="PS52004"/>
    </source>
</evidence>
<evidence type="ECO:0000256" key="5">
    <source>
        <dbReference type="SAM" id="MobiDB-lite"/>
    </source>
</evidence>